<proteinExistence type="predicted"/>
<dbReference type="Proteomes" id="UP000178076">
    <property type="component" value="Unassembled WGS sequence"/>
</dbReference>
<gene>
    <name evidence="3" type="ORF">A3F32_03225</name>
</gene>
<evidence type="ECO:0000256" key="2">
    <source>
        <dbReference type="SAM" id="Phobius"/>
    </source>
</evidence>
<sequence length="768" mass="85128">MIRFLKGKGESKPEYIIAILLKQEEGVGFVLEVQQESQSIALLDQRSFRYSNSWESLIYDIDELLFRFETDHKIQLKKTIFFVYSHLVDYETGELKQTYLETLQKAIEENDLESLGYFELDELLARSYAQREGEGLRAVFVEIDVPAVSACVYQGGKRIFAETVAKTQDLVADLEEIYSHLESGKKLPPRIIMYDSSSLESESHHILTHKWNDDLFQHAPKVEVMKEAEMRHAFEEGIHQHIFPGSTTVVSTASESIAEQAQDSLDHASHSQDMNEDDHKGHQSVMGFMIGGEVGDRGIDGWRDRNVEGRKDGNVEVWKGGEGVGVEVGETEYKDQSTKAVKEETHQYGTTIPPSYAQPDAVTASHVSPIAVGRSIVQKITNTVSSLRMIMYGKGKIIILGIGLIAFAIVGTLLLLYFNHSAVLTIMYKREPIEKDITLSNMDSIQEVKKTFTAGASSATTGQKDIGEKAKGEVTVYSADDKERTIKKSTILTTDDGVEFTLDSDISVKAASKTITDDGDILTSTSKTQATLTAVEIGPKSNIKQDTKLSISDLPSTTYFAKVSKAFSGGTQKTIQTASKEDLAKLDKDIEKQLKKKTAESLATMSSQKKVIEALTNIDITKRSYSKEPAEEASNVQETVTADVAFYAYNEGDLREQILSQIQDDISEGYTLGTQDLAISDIAAKKDEKTNKISLKVKVKGEPVMQLDTAKLAKDVQGLPLDALKRVIQDVYNADGFDAEISTALPFLKSRLPYFSKHIAIRLEPISD</sequence>
<feature type="region of interest" description="Disordered" evidence="1">
    <location>
        <begin position="258"/>
        <end position="280"/>
    </location>
</feature>
<comment type="caution">
    <text evidence="3">The sequence shown here is derived from an EMBL/GenBank/DDBJ whole genome shotgun (WGS) entry which is preliminary data.</text>
</comment>
<dbReference type="EMBL" id="MGAD01000014">
    <property type="protein sequence ID" value="OGK38624.1"/>
    <property type="molecule type" value="Genomic_DNA"/>
</dbReference>
<keyword evidence="2" id="KW-0472">Membrane</keyword>
<feature type="transmembrane region" description="Helical" evidence="2">
    <location>
        <begin position="397"/>
        <end position="418"/>
    </location>
</feature>
<keyword evidence="2" id="KW-0812">Transmembrane</keyword>
<evidence type="ECO:0000256" key="1">
    <source>
        <dbReference type="SAM" id="MobiDB-lite"/>
    </source>
</evidence>
<accession>A0A1F7I5I1</accession>
<protein>
    <submittedName>
        <fullName evidence="3">Uncharacterized protein</fullName>
    </submittedName>
</protein>
<organism evidence="3 4">
    <name type="scientific">Candidatus Roizmanbacteria bacterium RIFCSPHIGHO2_12_FULL_42_10</name>
    <dbReference type="NCBI Taxonomy" id="1802053"/>
    <lineage>
        <taxon>Bacteria</taxon>
        <taxon>Candidatus Roizmaniibacteriota</taxon>
    </lineage>
</organism>
<name>A0A1F7I5I1_9BACT</name>
<reference evidence="3 4" key="1">
    <citation type="journal article" date="2016" name="Nat. Commun.">
        <title>Thousands of microbial genomes shed light on interconnected biogeochemical processes in an aquifer system.</title>
        <authorList>
            <person name="Anantharaman K."/>
            <person name="Brown C.T."/>
            <person name="Hug L.A."/>
            <person name="Sharon I."/>
            <person name="Castelle C.J."/>
            <person name="Probst A.J."/>
            <person name="Thomas B.C."/>
            <person name="Singh A."/>
            <person name="Wilkins M.J."/>
            <person name="Karaoz U."/>
            <person name="Brodie E.L."/>
            <person name="Williams K.H."/>
            <person name="Hubbard S.S."/>
            <person name="Banfield J.F."/>
        </authorList>
    </citation>
    <scope>NUCLEOTIDE SEQUENCE [LARGE SCALE GENOMIC DNA]</scope>
</reference>
<dbReference type="AlphaFoldDB" id="A0A1F7I5I1"/>
<evidence type="ECO:0000313" key="4">
    <source>
        <dbReference type="Proteomes" id="UP000178076"/>
    </source>
</evidence>
<evidence type="ECO:0000313" key="3">
    <source>
        <dbReference type="EMBL" id="OGK38624.1"/>
    </source>
</evidence>
<keyword evidence="2" id="KW-1133">Transmembrane helix</keyword>